<dbReference type="KEGG" id="bbev:BBEV_3082"/>
<dbReference type="EMBL" id="CP012502">
    <property type="protein sequence ID" value="AOM84399.1"/>
    <property type="molecule type" value="Genomic_DNA"/>
</dbReference>
<dbReference type="CDD" id="cd02440">
    <property type="entry name" value="AdoMet_MTases"/>
    <property type="match status" value="1"/>
</dbReference>
<evidence type="ECO:0000259" key="9">
    <source>
        <dbReference type="Pfam" id="PF13847"/>
    </source>
</evidence>
<evidence type="ECO:0000313" key="10">
    <source>
        <dbReference type="EMBL" id="AOM84399.1"/>
    </source>
</evidence>
<sequence>MKADTQRKNVRTRYSSIAKTQGQGCCGGDQQAVTLAKTMGYQDADLSAGGSANLGLGCGNPTAIANLQEGERVLDLGSGAGFDAFLARQKVGEAGKVIGVDMTHDMIEKARGHAREQGYTNVSFRLGEIEHLPLADQEVDVIISNCVINLSPEKDKVMQEAFRVLRPGGRIHFADIVRLTGTVPEDAWKDPNVSDCTIGAERVEHLEEILMEAGFKDIRITKSDTSDDLLNAWDDNEHGKKEIVSAVIEAVKA</sequence>
<dbReference type="PANTHER" id="PTHR43675">
    <property type="entry name" value="ARSENITE METHYLTRANSFERASE"/>
    <property type="match status" value="1"/>
</dbReference>
<dbReference type="OrthoDB" id="43862at2"/>
<keyword evidence="10" id="KW-0830">Ubiquinone</keyword>
<dbReference type="RefSeq" id="WP_069366283.1">
    <property type="nucleotide sequence ID" value="NZ_CP012502.1"/>
</dbReference>
<dbReference type="Pfam" id="PF13847">
    <property type="entry name" value="Methyltransf_31"/>
    <property type="match status" value="1"/>
</dbReference>
<dbReference type="InterPro" id="IPR026669">
    <property type="entry name" value="Arsenite_MeTrfase-like"/>
</dbReference>
<comment type="similarity">
    <text evidence="3">Belongs to the methyltransferase superfamily. Arsenite methyltransferase family.</text>
</comment>
<reference evidence="10 11" key="1">
    <citation type="submission" date="2015-08" db="EMBL/GenBank/DDBJ databases">
        <title>The complete genome sequence of Bacillus beveridgei MLTeJB.</title>
        <authorList>
            <person name="Hanson T.E."/>
            <person name="Mesa C."/>
            <person name="Basesman S.M."/>
            <person name="Oremland R.S."/>
        </authorList>
    </citation>
    <scope>NUCLEOTIDE SEQUENCE [LARGE SCALE GENOMIC DNA]</scope>
    <source>
        <strain evidence="10 11">MLTeJB</strain>
    </source>
</reference>
<keyword evidence="11" id="KW-1185">Reference proteome</keyword>
<dbReference type="InterPro" id="IPR025714">
    <property type="entry name" value="Methyltranfer_dom"/>
</dbReference>
<accession>A0A1D7QZG2</accession>
<feature type="domain" description="Methyltransferase" evidence="9">
    <location>
        <begin position="68"/>
        <end position="213"/>
    </location>
</feature>
<evidence type="ECO:0000313" key="11">
    <source>
        <dbReference type="Proteomes" id="UP000094463"/>
    </source>
</evidence>
<evidence type="ECO:0000256" key="6">
    <source>
        <dbReference type="ARBA" id="ARBA00047941"/>
    </source>
</evidence>
<evidence type="ECO:0000256" key="1">
    <source>
        <dbReference type="ARBA" id="ARBA00022679"/>
    </source>
</evidence>
<evidence type="ECO:0000256" key="5">
    <source>
        <dbReference type="ARBA" id="ARBA00034545"/>
    </source>
</evidence>
<protein>
    <recommendedName>
        <fullName evidence="5">Arsenite methyltransferase</fullName>
        <ecNumber evidence="4">2.1.1.137</ecNumber>
    </recommendedName>
</protein>
<dbReference type="InterPro" id="IPR029063">
    <property type="entry name" value="SAM-dependent_MTases_sf"/>
</dbReference>
<evidence type="ECO:0000256" key="8">
    <source>
        <dbReference type="ARBA" id="ARBA00048428"/>
    </source>
</evidence>
<evidence type="ECO:0000256" key="3">
    <source>
        <dbReference type="ARBA" id="ARBA00034487"/>
    </source>
</evidence>
<dbReference type="STRING" id="632773.BBEV_3082"/>
<keyword evidence="1 10" id="KW-0808">Transferase</keyword>
<organism evidence="10 11">
    <name type="scientific">Salisediminibacterium beveridgei</name>
    <dbReference type="NCBI Taxonomy" id="632773"/>
    <lineage>
        <taxon>Bacteria</taxon>
        <taxon>Bacillati</taxon>
        <taxon>Bacillota</taxon>
        <taxon>Bacilli</taxon>
        <taxon>Bacillales</taxon>
        <taxon>Bacillaceae</taxon>
        <taxon>Salisediminibacterium</taxon>
    </lineage>
</organism>
<dbReference type="AlphaFoldDB" id="A0A1D7QZG2"/>
<gene>
    <name evidence="10" type="primary">ubiE-3</name>
    <name evidence="10" type="ORF">BBEV_3082</name>
</gene>
<dbReference type="SUPFAM" id="SSF53335">
    <property type="entry name" value="S-adenosyl-L-methionine-dependent methyltransferases"/>
    <property type="match status" value="1"/>
</dbReference>
<dbReference type="GO" id="GO:0032259">
    <property type="term" value="P:methylation"/>
    <property type="evidence" value="ECO:0007669"/>
    <property type="project" value="UniProtKB-KW"/>
</dbReference>
<keyword evidence="2" id="KW-0949">S-adenosyl-L-methionine</keyword>
<dbReference type="GO" id="GO:0030791">
    <property type="term" value="F:arsenite methyltransferase activity"/>
    <property type="evidence" value="ECO:0007669"/>
    <property type="project" value="UniProtKB-EC"/>
</dbReference>
<evidence type="ECO:0000256" key="2">
    <source>
        <dbReference type="ARBA" id="ARBA00022691"/>
    </source>
</evidence>
<comment type="catalytic activity">
    <reaction evidence="8">
        <text>arsenic triglutathione + 3 [thioredoxin]-dithiol + 3 S-adenosyl-L-methionine = trimethylarsine + 3 [thioredoxin]-disulfide + 3 glutathione + 3 S-adenosyl-L-homocysteine + 3 H(+)</text>
        <dbReference type="Rhea" id="RHEA:69432"/>
        <dbReference type="Rhea" id="RHEA-COMP:10698"/>
        <dbReference type="Rhea" id="RHEA-COMP:10700"/>
        <dbReference type="ChEBI" id="CHEBI:15378"/>
        <dbReference type="ChEBI" id="CHEBI:27130"/>
        <dbReference type="ChEBI" id="CHEBI:29950"/>
        <dbReference type="ChEBI" id="CHEBI:50058"/>
        <dbReference type="ChEBI" id="CHEBI:57856"/>
        <dbReference type="ChEBI" id="CHEBI:57925"/>
        <dbReference type="ChEBI" id="CHEBI:59789"/>
        <dbReference type="ChEBI" id="CHEBI:183640"/>
        <dbReference type="EC" id="2.1.1.137"/>
    </reaction>
</comment>
<keyword evidence="10" id="KW-0489">Methyltransferase</keyword>
<dbReference type="PANTHER" id="PTHR43675:SF8">
    <property type="entry name" value="ARSENITE METHYLTRANSFERASE"/>
    <property type="match status" value="1"/>
</dbReference>
<dbReference type="NCBIfam" id="NF008823">
    <property type="entry name" value="PRK11873.1"/>
    <property type="match status" value="1"/>
</dbReference>
<dbReference type="Proteomes" id="UP000094463">
    <property type="component" value="Chromosome"/>
</dbReference>
<comment type="catalytic activity">
    <reaction evidence="7">
        <text>arsenic triglutathione + 2 [thioredoxin]-dithiol + 2 S-adenosyl-L-methionine + H2O = dimethylarsinous acid + 2 [thioredoxin]-disulfide + 3 glutathione + 2 S-adenosyl-L-homocysteine + 2 H(+)</text>
        <dbReference type="Rhea" id="RHEA:69464"/>
        <dbReference type="Rhea" id="RHEA-COMP:10698"/>
        <dbReference type="Rhea" id="RHEA-COMP:10700"/>
        <dbReference type="ChEBI" id="CHEBI:15377"/>
        <dbReference type="ChEBI" id="CHEBI:15378"/>
        <dbReference type="ChEBI" id="CHEBI:23808"/>
        <dbReference type="ChEBI" id="CHEBI:29950"/>
        <dbReference type="ChEBI" id="CHEBI:50058"/>
        <dbReference type="ChEBI" id="CHEBI:57856"/>
        <dbReference type="ChEBI" id="CHEBI:57925"/>
        <dbReference type="ChEBI" id="CHEBI:59789"/>
        <dbReference type="ChEBI" id="CHEBI:183640"/>
        <dbReference type="EC" id="2.1.1.137"/>
    </reaction>
</comment>
<dbReference type="EC" id="2.1.1.137" evidence="4"/>
<evidence type="ECO:0000256" key="4">
    <source>
        <dbReference type="ARBA" id="ARBA00034521"/>
    </source>
</evidence>
<evidence type="ECO:0000256" key="7">
    <source>
        <dbReference type="ARBA" id="ARBA00047943"/>
    </source>
</evidence>
<dbReference type="Gene3D" id="3.40.50.150">
    <property type="entry name" value="Vaccinia Virus protein VP39"/>
    <property type="match status" value="1"/>
</dbReference>
<proteinExistence type="inferred from homology"/>
<dbReference type="PATRIC" id="fig|632773.3.peg.3222"/>
<comment type="catalytic activity">
    <reaction evidence="6">
        <text>arsenic triglutathione + [thioredoxin]-dithiol + S-adenosyl-L-methionine + 2 H2O = methylarsonous acid + [thioredoxin]-disulfide + 3 glutathione + S-adenosyl-L-homocysteine + H(+)</text>
        <dbReference type="Rhea" id="RHEA:69460"/>
        <dbReference type="Rhea" id="RHEA-COMP:10698"/>
        <dbReference type="Rhea" id="RHEA-COMP:10700"/>
        <dbReference type="ChEBI" id="CHEBI:15377"/>
        <dbReference type="ChEBI" id="CHEBI:15378"/>
        <dbReference type="ChEBI" id="CHEBI:17826"/>
        <dbReference type="ChEBI" id="CHEBI:29950"/>
        <dbReference type="ChEBI" id="CHEBI:50058"/>
        <dbReference type="ChEBI" id="CHEBI:57856"/>
        <dbReference type="ChEBI" id="CHEBI:57925"/>
        <dbReference type="ChEBI" id="CHEBI:59789"/>
        <dbReference type="ChEBI" id="CHEBI:183640"/>
        <dbReference type="EC" id="2.1.1.137"/>
    </reaction>
</comment>
<name>A0A1D7QZG2_9BACI</name>